<keyword evidence="3" id="KW-0865">Zymogen</keyword>
<dbReference type="InterPro" id="IPR043146">
    <property type="entry name" value="Penicillin_amidase_N_B-knob"/>
</dbReference>
<dbReference type="PROSITE" id="PS51318">
    <property type="entry name" value="TAT"/>
    <property type="match status" value="1"/>
</dbReference>
<dbReference type="Pfam" id="PF01804">
    <property type="entry name" value="Penicil_amidase"/>
    <property type="match status" value="1"/>
</dbReference>
<dbReference type="Gene3D" id="1.10.439.10">
    <property type="entry name" value="Penicillin Amidohydrolase, domain 1"/>
    <property type="match status" value="1"/>
</dbReference>
<reference evidence="4 5" key="1">
    <citation type="journal article" date="2014" name="Int. J. Syst. Evol. Microbiol.">
        <title>Complete genome sequence of Corynebacterium casei LMG S-19264T (=DSM 44701T), isolated from a smear-ripened cheese.</title>
        <authorList>
            <consortium name="US DOE Joint Genome Institute (JGI-PGF)"/>
            <person name="Walter F."/>
            <person name="Albersmeier A."/>
            <person name="Kalinowski J."/>
            <person name="Ruckert C."/>
        </authorList>
    </citation>
    <scope>NUCLEOTIDE SEQUENCE [LARGE SCALE GENOMIC DNA]</scope>
    <source>
        <strain evidence="4 5">IBRC-M 10912</strain>
    </source>
</reference>
<accession>A0ABD5NWX1</accession>
<dbReference type="AlphaFoldDB" id="A0ABD5NWX1"/>
<dbReference type="PIRSF" id="PIRSF001227">
    <property type="entry name" value="Pen_acylase"/>
    <property type="match status" value="1"/>
</dbReference>
<dbReference type="Gene3D" id="1.10.1400.10">
    <property type="match status" value="1"/>
</dbReference>
<dbReference type="InterPro" id="IPR002692">
    <property type="entry name" value="S45"/>
</dbReference>
<dbReference type="Gene3D" id="3.60.20.10">
    <property type="entry name" value="Glutamine Phosphoribosylpyrophosphate, subunit 1, domain 1"/>
    <property type="match status" value="1"/>
</dbReference>
<protein>
    <submittedName>
        <fullName evidence="4">Penicillin acylase family protein</fullName>
    </submittedName>
</protein>
<dbReference type="InterPro" id="IPR006311">
    <property type="entry name" value="TAT_signal"/>
</dbReference>
<dbReference type="PANTHER" id="PTHR34218">
    <property type="entry name" value="PEPTIDASE S45 PENICILLIN AMIDASE"/>
    <property type="match status" value="1"/>
</dbReference>
<dbReference type="GeneID" id="71855027"/>
<proteinExistence type="inferred from homology"/>
<dbReference type="InterPro" id="IPR014395">
    <property type="entry name" value="Pen/GL7ACA/AHL_acylase"/>
</dbReference>
<organism evidence="4 5">
    <name type="scientific">Natribaculum luteum</name>
    <dbReference type="NCBI Taxonomy" id="1586232"/>
    <lineage>
        <taxon>Archaea</taxon>
        <taxon>Methanobacteriati</taxon>
        <taxon>Methanobacteriota</taxon>
        <taxon>Stenosarchaea group</taxon>
        <taxon>Halobacteria</taxon>
        <taxon>Halobacteriales</taxon>
        <taxon>Natrialbaceae</taxon>
        <taxon>Natribaculum</taxon>
    </lineage>
</organism>
<evidence type="ECO:0000256" key="1">
    <source>
        <dbReference type="ARBA" id="ARBA00006586"/>
    </source>
</evidence>
<evidence type="ECO:0000256" key="3">
    <source>
        <dbReference type="ARBA" id="ARBA00023145"/>
    </source>
</evidence>
<gene>
    <name evidence="4" type="ORF">ACFOZ7_04215</name>
</gene>
<dbReference type="RefSeq" id="WP_246967960.1">
    <property type="nucleotide sequence ID" value="NZ_CP095397.1"/>
</dbReference>
<evidence type="ECO:0000313" key="5">
    <source>
        <dbReference type="Proteomes" id="UP001595821"/>
    </source>
</evidence>
<comment type="similarity">
    <text evidence="1">Belongs to the peptidase S45 family.</text>
</comment>
<sequence length="793" mass="87145">MTDDTTRRAVLAGALAAGVGGLSLSSARDLLESFAPLSGTAWDAADRELSETVESPYGAATIRIDGDGVPHVGADDEAAAYFAVGYVQAFDRLFQLDLQRRVMRGELSAVVGSATLQSDEFHVAMDFASAAEATWDVASETSVGPLVEAYADGVDAAIEREQLPLEFELLGYEPEPWTPVDTMLMEKQISWTLTGNFGELRRALVADRLGDDTVGELYPDRMDHDVPILRDAGAGDGPPDRDGSRRTAVDPALTGWLSQFESPPGIGSNSWVVAGEYTSSGTPIVANDPHLSLSTPPVWYEQHVETAETAVRGVTFPGVPFVIIGANERGAWGFTNVGADVLDCYTYEIDADGERYRYRGEWREFETETCEIVVAGGENRTTTVRKSVHGPVIEREGQTIGVAWTGLTATRTTEAIHEYGRSDGLEDVLEATRQFDLPTQNLVYADADGRTLYYATGKLPIRTVDGDPVSGDRLFDGSAGEGEWDGFTPYGESSWEGFVPFEEKPHAIDPDYVATANQRVVDDPDHYVGVDYAPPYRGTRIYDVLDERARSGEPMDPDFHRDLQRDVRDERAVRLVPELLEAVAADPETSEDLADAVDALEAWDYRMDRASRGALVFARWMAHFRRAILEPTFEEADLDESYYPNDWVLATLPADSRFFADCSREETMVAALREATAEIDDEDWERYGDWNTTGAIAHPLGGEAPFLDYDEVPADGSSATVDNYRVADAVGSSWRMVVQPGEDASAILPGGNSGDYFSPHYDDQFRRWVDGEYRSMDRTLEGDVAVRFAEGSR</sequence>
<dbReference type="EMBL" id="JBHSDJ010000013">
    <property type="protein sequence ID" value="MFC4246198.1"/>
    <property type="molecule type" value="Genomic_DNA"/>
</dbReference>
<dbReference type="InterPro" id="IPR029055">
    <property type="entry name" value="Ntn_hydrolases_N"/>
</dbReference>
<evidence type="ECO:0000256" key="2">
    <source>
        <dbReference type="ARBA" id="ARBA00022801"/>
    </source>
</evidence>
<dbReference type="GO" id="GO:0016787">
    <property type="term" value="F:hydrolase activity"/>
    <property type="evidence" value="ECO:0007669"/>
    <property type="project" value="UniProtKB-KW"/>
</dbReference>
<dbReference type="SUPFAM" id="SSF56235">
    <property type="entry name" value="N-terminal nucleophile aminohydrolases (Ntn hydrolases)"/>
    <property type="match status" value="1"/>
</dbReference>
<evidence type="ECO:0000313" key="4">
    <source>
        <dbReference type="EMBL" id="MFC4246198.1"/>
    </source>
</evidence>
<keyword evidence="2" id="KW-0378">Hydrolase</keyword>
<dbReference type="PANTHER" id="PTHR34218:SF4">
    <property type="entry name" value="ACYL-HOMOSERINE LACTONE ACYLASE QUIP"/>
    <property type="match status" value="1"/>
</dbReference>
<comment type="caution">
    <text evidence="4">The sequence shown here is derived from an EMBL/GenBank/DDBJ whole genome shotgun (WGS) entry which is preliminary data.</text>
</comment>
<dbReference type="Gene3D" id="2.30.120.10">
    <property type="match status" value="1"/>
</dbReference>
<dbReference type="CDD" id="cd03747">
    <property type="entry name" value="Ntn_PGA_like"/>
    <property type="match status" value="1"/>
</dbReference>
<dbReference type="InterPro" id="IPR023343">
    <property type="entry name" value="Penicillin_amidase_dom1"/>
</dbReference>
<dbReference type="Proteomes" id="UP001595821">
    <property type="component" value="Unassembled WGS sequence"/>
</dbReference>
<name>A0ABD5NWX1_9EURY</name>
<dbReference type="InterPro" id="IPR043147">
    <property type="entry name" value="Penicillin_amidase_A-knob"/>
</dbReference>